<accession>A0ABW8TW75</accession>
<evidence type="ECO:0000313" key="2">
    <source>
        <dbReference type="Proteomes" id="UP001623661"/>
    </source>
</evidence>
<protein>
    <submittedName>
        <fullName evidence="1">Uncharacterized protein</fullName>
    </submittedName>
</protein>
<proteinExistence type="predicted"/>
<sequence>MINIRFGVIKDNLKLLNSILGEAVNYGIWSVFYGDEEISALKSLKGKVDAAYEESISADQGSYPLDLNFKEGQIFKKVIVFYLTNNFKKLSKEEFETITDFILFVDDSLAFELEEV</sequence>
<dbReference type="EMBL" id="JBJHZY010000005">
    <property type="protein sequence ID" value="MFL0269977.1"/>
    <property type="molecule type" value="Genomic_DNA"/>
</dbReference>
<comment type="caution">
    <text evidence="1">The sequence shown here is derived from an EMBL/GenBank/DDBJ whole genome shotgun (WGS) entry which is preliminary data.</text>
</comment>
<name>A0ABW8TW75_9CLOT</name>
<organism evidence="1 2">
    <name type="scientific">Candidatus Clostridium radicumherbarum</name>
    <dbReference type="NCBI Taxonomy" id="3381662"/>
    <lineage>
        <taxon>Bacteria</taxon>
        <taxon>Bacillati</taxon>
        <taxon>Bacillota</taxon>
        <taxon>Clostridia</taxon>
        <taxon>Eubacteriales</taxon>
        <taxon>Clostridiaceae</taxon>
        <taxon>Clostridium</taxon>
    </lineage>
</organism>
<dbReference type="Proteomes" id="UP001623661">
    <property type="component" value="Unassembled WGS sequence"/>
</dbReference>
<keyword evidence="2" id="KW-1185">Reference proteome</keyword>
<evidence type="ECO:0000313" key="1">
    <source>
        <dbReference type="EMBL" id="MFL0269977.1"/>
    </source>
</evidence>
<dbReference type="RefSeq" id="WP_406766603.1">
    <property type="nucleotide sequence ID" value="NZ_JBJHZY010000005.1"/>
</dbReference>
<reference evidence="1 2" key="1">
    <citation type="submission" date="2024-11" db="EMBL/GenBank/DDBJ databases">
        <authorList>
            <person name="Heng Y.C."/>
            <person name="Lim A.C.H."/>
            <person name="Lee J.K.Y."/>
            <person name="Kittelmann S."/>
        </authorList>
    </citation>
    <scope>NUCLEOTIDE SEQUENCE [LARGE SCALE GENOMIC DNA]</scope>
    <source>
        <strain evidence="1 2">WILCCON 0202</strain>
    </source>
</reference>
<gene>
    <name evidence="1" type="ORF">ACJDUH_18020</name>
</gene>